<evidence type="ECO:0000256" key="1">
    <source>
        <dbReference type="SAM" id="MobiDB-lite"/>
    </source>
</evidence>
<proteinExistence type="predicted"/>
<dbReference type="AlphaFoldDB" id="A0A5J6V983"/>
<dbReference type="RefSeq" id="WP_158062205.1">
    <property type="nucleotide sequence ID" value="NZ_CP044427.1"/>
</dbReference>
<reference evidence="2 3" key="1">
    <citation type="submission" date="2019-09" db="EMBL/GenBank/DDBJ databases">
        <title>Serinicoccus pratensis sp. nov., isolated from meadow soil.</title>
        <authorList>
            <person name="Zhang W."/>
        </authorList>
    </citation>
    <scope>NUCLEOTIDE SEQUENCE [LARGE SCALE GENOMIC DNA]</scope>
    <source>
        <strain evidence="2 3">W204</strain>
    </source>
</reference>
<evidence type="ECO:0000313" key="3">
    <source>
        <dbReference type="Proteomes" id="UP000326546"/>
    </source>
</evidence>
<organism evidence="2 3">
    <name type="scientific">Ornithinimicrobium pratense</name>
    <dbReference type="NCBI Taxonomy" id="2593973"/>
    <lineage>
        <taxon>Bacteria</taxon>
        <taxon>Bacillati</taxon>
        <taxon>Actinomycetota</taxon>
        <taxon>Actinomycetes</taxon>
        <taxon>Micrococcales</taxon>
        <taxon>Ornithinimicrobiaceae</taxon>
        <taxon>Ornithinimicrobium</taxon>
    </lineage>
</organism>
<feature type="region of interest" description="Disordered" evidence="1">
    <location>
        <begin position="68"/>
        <end position="90"/>
    </location>
</feature>
<sequence length="90" mass="10348">MKHLVIHENSTGWWRVFEGEDSPEPIFRSDRLRAEDRAREICRAEGGGTVRVVNHSGEQVAEYVVQPASQPRRTGAGGRRRDHGRGRWVW</sequence>
<dbReference type="KEGG" id="serw:FY030_14275"/>
<dbReference type="OrthoDB" id="4870398at2"/>
<accession>A0A5J6V983</accession>
<feature type="compositionally biased region" description="Basic residues" evidence="1">
    <location>
        <begin position="78"/>
        <end position="90"/>
    </location>
</feature>
<gene>
    <name evidence="2" type="ORF">FY030_14275</name>
</gene>
<keyword evidence="3" id="KW-1185">Reference proteome</keyword>
<dbReference type="Proteomes" id="UP000326546">
    <property type="component" value="Chromosome"/>
</dbReference>
<dbReference type="EMBL" id="CP044427">
    <property type="protein sequence ID" value="QFG69711.1"/>
    <property type="molecule type" value="Genomic_DNA"/>
</dbReference>
<name>A0A5J6V983_9MICO</name>
<protein>
    <recommendedName>
        <fullName evidence="4">DUF2188 domain-containing protein</fullName>
    </recommendedName>
</protein>
<evidence type="ECO:0008006" key="4">
    <source>
        <dbReference type="Google" id="ProtNLM"/>
    </source>
</evidence>
<evidence type="ECO:0000313" key="2">
    <source>
        <dbReference type="EMBL" id="QFG69711.1"/>
    </source>
</evidence>